<accession>A0A1C5GV19</accession>
<dbReference type="InterPro" id="IPR029068">
    <property type="entry name" value="Glyas_Bleomycin-R_OHBP_Dase"/>
</dbReference>
<dbReference type="GO" id="GO:0004493">
    <property type="term" value="F:methylmalonyl-CoA epimerase activity"/>
    <property type="evidence" value="ECO:0007669"/>
    <property type="project" value="TreeGrafter"/>
</dbReference>
<dbReference type="PANTHER" id="PTHR43048:SF3">
    <property type="entry name" value="METHYLMALONYL-COA EPIMERASE, MITOCHONDRIAL"/>
    <property type="match status" value="1"/>
</dbReference>
<evidence type="ECO:0000256" key="1">
    <source>
        <dbReference type="ARBA" id="ARBA00022723"/>
    </source>
</evidence>
<dbReference type="InterPro" id="IPR051785">
    <property type="entry name" value="MMCE/EMCE_epimerase"/>
</dbReference>
<dbReference type="InterPro" id="IPR037523">
    <property type="entry name" value="VOC_core"/>
</dbReference>
<evidence type="ECO:0000313" key="4">
    <source>
        <dbReference type="Proteomes" id="UP000198215"/>
    </source>
</evidence>
<reference evidence="4" key="1">
    <citation type="submission" date="2016-06" db="EMBL/GenBank/DDBJ databases">
        <authorList>
            <person name="Varghese N."/>
            <person name="Submissions Spin"/>
        </authorList>
    </citation>
    <scope>NUCLEOTIDE SEQUENCE [LARGE SCALE GENOMIC DNA]</scope>
    <source>
        <strain evidence="4">DSM 45161</strain>
    </source>
</reference>
<feature type="domain" description="VOC" evidence="2">
    <location>
        <begin position="7"/>
        <end position="134"/>
    </location>
</feature>
<gene>
    <name evidence="3" type="ORF">GA0070614_0416</name>
</gene>
<dbReference type="Pfam" id="PF13669">
    <property type="entry name" value="Glyoxalase_4"/>
    <property type="match status" value="1"/>
</dbReference>
<evidence type="ECO:0000259" key="2">
    <source>
        <dbReference type="PROSITE" id="PS51819"/>
    </source>
</evidence>
<dbReference type="PROSITE" id="PS51819">
    <property type="entry name" value="VOC"/>
    <property type="match status" value="1"/>
</dbReference>
<proteinExistence type="predicted"/>
<dbReference type="RefSeq" id="WP_157744875.1">
    <property type="nucleotide sequence ID" value="NZ_LT607753.1"/>
</dbReference>
<dbReference type="AlphaFoldDB" id="A0A1C5GV19"/>
<dbReference type="Proteomes" id="UP000198215">
    <property type="component" value="Chromosome I"/>
</dbReference>
<name>A0A1C5GV19_9ACTN</name>
<dbReference type="SUPFAM" id="SSF54593">
    <property type="entry name" value="Glyoxalase/Bleomycin resistance protein/Dihydroxybiphenyl dioxygenase"/>
    <property type="match status" value="1"/>
</dbReference>
<dbReference type="PANTHER" id="PTHR43048">
    <property type="entry name" value="METHYLMALONYL-COA EPIMERASE"/>
    <property type="match status" value="1"/>
</dbReference>
<dbReference type="OrthoDB" id="5240615at2"/>
<protein>
    <submittedName>
        <fullName evidence="3">Methylmalonyl-CoA epimerase</fullName>
    </submittedName>
</protein>
<evidence type="ECO:0000313" key="3">
    <source>
        <dbReference type="EMBL" id="SCG37636.1"/>
    </source>
</evidence>
<keyword evidence="1" id="KW-0479">Metal-binding</keyword>
<dbReference type="EMBL" id="LT607753">
    <property type="protein sequence ID" value="SCG37636.1"/>
    <property type="molecule type" value="Genomic_DNA"/>
</dbReference>
<dbReference type="GO" id="GO:0046872">
    <property type="term" value="F:metal ion binding"/>
    <property type="evidence" value="ECO:0007669"/>
    <property type="project" value="UniProtKB-KW"/>
</dbReference>
<organism evidence="3 4">
    <name type="scientific">Micromonospora coxensis</name>
    <dbReference type="NCBI Taxonomy" id="356852"/>
    <lineage>
        <taxon>Bacteria</taxon>
        <taxon>Bacillati</taxon>
        <taxon>Actinomycetota</taxon>
        <taxon>Actinomycetes</taxon>
        <taxon>Micromonosporales</taxon>
        <taxon>Micromonosporaceae</taxon>
        <taxon>Micromonospora</taxon>
    </lineage>
</organism>
<dbReference type="GO" id="GO:0046491">
    <property type="term" value="P:L-methylmalonyl-CoA metabolic process"/>
    <property type="evidence" value="ECO:0007669"/>
    <property type="project" value="TreeGrafter"/>
</dbReference>
<sequence length="134" mass="14624">MRDRIRGLDHIGLVVPDTEQALALWRDRLGFVVLHAEVVNQGSVLLTHLDLGAVHLQLVQPLVRPHPLHDWLDRHGTGLHHLGFAVDTVDVAWQGDGVGIPPAQPTPHQGVQGKRSVFLDTRCTGGVQLELTGS</sequence>
<keyword evidence="4" id="KW-1185">Reference proteome</keyword>
<dbReference type="Gene3D" id="3.10.180.10">
    <property type="entry name" value="2,3-Dihydroxybiphenyl 1,2-Dioxygenase, domain 1"/>
    <property type="match status" value="1"/>
</dbReference>